<dbReference type="Gene3D" id="1.50.10.10">
    <property type="match status" value="1"/>
</dbReference>
<feature type="domain" description="Glycoside hydrolase family 9" evidence="11">
    <location>
        <begin position="55"/>
        <end position="506"/>
    </location>
</feature>
<keyword evidence="9" id="KW-0812">Transmembrane</keyword>
<dbReference type="SUPFAM" id="SSF48208">
    <property type="entry name" value="Six-hairpin glycosidases"/>
    <property type="match status" value="1"/>
</dbReference>
<evidence type="ECO:0000256" key="5">
    <source>
        <dbReference type="ARBA" id="ARBA00023001"/>
    </source>
</evidence>
<evidence type="ECO:0000313" key="12">
    <source>
        <dbReference type="EMBL" id="PWN28918.1"/>
    </source>
</evidence>
<protein>
    <recommendedName>
        <fullName evidence="3">cellulase</fullName>
        <ecNumber evidence="3">3.2.1.4</ecNumber>
    </recommendedName>
</protein>
<comment type="catalytic activity">
    <reaction evidence="1">
        <text>Endohydrolysis of (1-&gt;4)-beta-D-glucosidic linkages in cellulose, lichenin and cereal beta-D-glucans.</text>
        <dbReference type="EC" id="3.2.1.4"/>
    </reaction>
</comment>
<evidence type="ECO:0000313" key="13">
    <source>
        <dbReference type="Proteomes" id="UP000245884"/>
    </source>
</evidence>
<reference evidence="12 13" key="1">
    <citation type="journal article" date="2018" name="Mol. Biol. Evol.">
        <title>Broad Genomic Sampling Reveals a Smut Pathogenic Ancestry of the Fungal Clade Ustilaginomycotina.</title>
        <authorList>
            <person name="Kijpornyongpan T."/>
            <person name="Mondo S.J."/>
            <person name="Barry K."/>
            <person name="Sandor L."/>
            <person name="Lee J."/>
            <person name="Lipzen A."/>
            <person name="Pangilinan J."/>
            <person name="LaButti K."/>
            <person name="Hainaut M."/>
            <person name="Henrissat B."/>
            <person name="Grigoriev I.V."/>
            <person name="Spatafora J.W."/>
            <person name="Aime M.C."/>
        </authorList>
    </citation>
    <scope>NUCLEOTIDE SEQUENCE [LARGE SCALE GENOMIC DNA]</scope>
    <source>
        <strain evidence="12 13">MCA 5214</strain>
    </source>
</reference>
<evidence type="ECO:0000256" key="4">
    <source>
        <dbReference type="ARBA" id="ARBA00022801"/>
    </source>
</evidence>
<evidence type="ECO:0000256" key="6">
    <source>
        <dbReference type="ARBA" id="ARBA00023277"/>
    </source>
</evidence>
<feature type="transmembrane region" description="Helical" evidence="9">
    <location>
        <begin position="543"/>
        <end position="566"/>
    </location>
</feature>
<keyword evidence="7 12" id="KW-0326">Glycosidase</keyword>
<comment type="similarity">
    <text evidence="2">Belongs to the glycosyl hydrolase 9 (cellulase E) family.</text>
</comment>
<evidence type="ECO:0000256" key="1">
    <source>
        <dbReference type="ARBA" id="ARBA00000966"/>
    </source>
</evidence>
<keyword evidence="9" id="KW-1133">Transmembrane helix</keyword>
<name>A0A316UVU6_9BASI</name>
<evidence type="ECO:0000256" key="2">
    <source>
        <dbReference type="ARBA" id="ARBA00007072"/>
    </source>
</evidence>
<keyword evidence="13" id="KW-1185">Reference proteome</keyword>
<keyword evidence="4" id="KW-0378">Hydrolase</keyword>
<dbReference type="PANTHER" id="PTHR22298">
    <property type="entry name" value="ENDO-1,4-BETA-GLUCANASE"/>
    <property type="match status" value="1"/>
</dbReference>
<dbReference type="AlphaFoldDB" id="A0A316UVU6"/>
<keyword evidence="9" id="KW-0472">Membrane</keyword>
<sequence length="581" mass="62468">MGHPTRILAALCLLFGAQSALAQVSSPSSAWQPAPSASGTVVPSSSSGPNSQWLEVLGSNLYYYDEQRAGVLPDDFRVDWRNTSVLTDGAVANVNLSAGFFDAGNFIKALFPLTYTLSSIIESALLWGEAYSSSSQAYYLDETLRNGLDWLMEASSQTDTLYMFVGDQTAYWGGDLNIPQPRPVYSVTRENPGTDVFASTATTLALGALLYSGKALPLSQSVNGTLPSSLRNTTYADSLSNRAVQLLELAFAATPMQVYQKAVDDIAWAYPSTDYDDELILGAAYTAMATGNISWVTTAIDTYSTNAYPPTFGALNWDSKRPMVPTTMAQLALFLPGADSRLSFTKFQNDSEVWLDALVAGNMKDTHTTPGGLFWFKGNSASASLNPALNAAVLCLKYAPMASTSAKTDAYRQWAQKQIDYALGKNPMNTVYQVGLHPNSAFNPHSALASGGTDLARINTSPPQELHVLYGAVVGGPDEDDKYYDVRDDYDQSEPALDTVAPMVAISSYFVGQGQSASNPFFVGLTAPRIIPKRPSSGLSGGAIAGIVIGVLLGVALLAVLGWFCWRKRGRNAYRRRKMGL</sequence>
<evidence type="ECO:0000256" key="8">
    <source>
        <dbReference type="ARBA" id="ARBA00023326"/>
    </source>
</evidence>
<evidence type="ECO:0000256" key="7">
    <source>
        <dbReference type="ARBA" id="ARBA00023295"/>
    </source>
</evidence>
<feature type="chain" id="PRO_5016236885" description="cellulase" evidence="10">
    <location>
        <begin position="23"/>
        <end position="581"/>
    </location>
</feature>
<dbReference type="RefSeq" id="XP_025363530.1">
    <property type="nucleotide sequence ID" value="XM_025505657.1"/>
</dbReference>
<dbReference type="GO" id="GO:0008810">
    <property type="term" value="F:cellulase activity"/>
    <property type="evidence" value="ECO:0007669"/>
    <property type="project" value="UniProtKB-EC"/>
</dbReference>
<dbReference type="GeneID" id="37027480"/>
<dbReference type="STRING" id="1569628.A0A316UVU6"/>
<gene>
    <name evidence="12" type="ORF">BDZ90DRAFT_230924</name>
</gene>
<evidence type="ECO:0000256" key="9">
    <source>
        <dbReference type="SAM" id="Phobius"/>
    </source>
</evidence>
<dbReference type="InterPro" id="IPR012341">
    <property type="entry name" value="6hp_glycosidase-like_sf"/>
</dbReference>
<organism evidence="12 13">
    <name type="scientific">Jaminaea rosea</name>
    <dbReference type="NCBI Taxonomy" id="1569628"/>
    <lineage>
        <taxon>Eukaryota</taxon>
        <taxon>Fungi</taxon>
        <taxon>Dikarya</taxon>
        <taxon>Basidiomycota</taxon>
        <taxon>Ustilaginomycotina</taxon>
        <taxon>Exobasidiomycetes</taxon>
        <taxon>Microstromatales</taxon>
        <taxon>Microstromatales incertae sedis</taxon>
        <taxon>Jaminaea</taxon>
    </lineage>
</organism>
<dbReference type="EC" id="3.2.1.4" evidence="3"/>
<accession>A0A316UVU6</accession>
<feature type="signal peptide" evidence="10">
    <location>
        <begin position="1"/>
        <end position="22"/>
    </location>
</feature>
<keyword evidence="10" id="KW-0732">Signal</keyword>
<dbReference type="Proteomes" id="UP000245884">
    <property type="component" value="Unassembled WGS sequence"/>
</dbReference>
<dbReference type="GO" id="GO:0030245">
    <property type="term" value="P:cellulose catabolic process"/>
    <property type="evidence" value="ECO:0007669"/>
    <property type="project" value="UniProtKB-KW"/>
</dbReference>
<dbReference type="InterPro" id="IPR001701">
    <property type="entry name" value="Glyco_hydro_9"/>
</dbReference>
<keyword evidence="5" id="KW-0136">Cellulose degradation</keyword>
<evidence type="ECO:0000256" key="10">
    <source>
        <dbReference type="SAM" id="SignalP"/>
    </source>
</evidence>
<dbReference type="OrthoDB" id="10257085at2759"/>
<dbReference type="EMBL" id="KZ819664">
    <property type="protein sequence ID" value="PWN28918.1"/>
    <property type="molecule type" value="Genomic_DNA"/>
</dbReference>
<dbReference type="Pfam" id="PF00759">
    <property type="entry name" value="Glyco_hydro_9"/>
    <property type="match status" value="1"/>
</dbReference>
<keyword evidence="8" id="KW-0624">Polysaccharide degradation</keyword>
<evidence type="ECO:0000259" key="11">
    <source>
        <dbReference type="Pfam" id="PF00759"/>
    </source>
</evidence>
<keyword evidence="6" id="KW-0119">Carbohydrate metabolism</keyword>
<proteinExistence type="inferred from homology"/>
<evidence type="ECO:0000256" key="3">
    <source>
        <dbReference type="ARBA" id="ARBA00012601"/>
    </source>
</evidence>
<dbReference type="InterPro" id="IPR008928">
    <property type="entry name" value="6-hairpin_glycosidase_sf"/>
</dbReference>